<evidence type="ECO:0000256" key="7">
    <source>
        <dbReference type="ARBA" id="ARBA00023150"/>
    </source>
</evidence>
<reference evidence="10 11" key="1">
    <citation type="submission" date="2020-03" db="EMBL/GenBank/DDBJ databases">
        <title>Complete genome sequence of Orbus sp. IPMB12 (BCRC 80908).</title>
        <authorList>
            <person name="Lo W.-S."/>
            <person name="Chang T.-H."/>
            <person name="Kuo C.-H."/>
        </authorList>
    </citation>
    <scope>NUCLEOTIDE SEQUENCE [LARGE SCALE GENOMIC DNA]</scope>
    <source>
        <strain evidence="10 11">IPMB12</strain>
    </source>
</reference>
<evidence type="ECO:0000259" key="9">
    <source>
        <dbReference type="Pfam" id="PF12804"/>
    </source>
</evidence>
<organism evidence="10 11">
    <name type="scientific">Zophobihabitans entericus</name>
    <dbReference type="NCBI Taxonomy" id="1635327"/>
    <lineage>
        <taxon>Bacteria</taxon>
        <taxon>Pseudomonadati</taxon>
        <taxon>Pseudomonadota</taxon>
        <taxon>Gammaproteobacteria</taxon>
        <taxon>Orbales</taxon>
        <taxon>Orbaceae</taxon>
        <taxon>Zophobihabitans</taxon>
    </lineage>
</organism>
<feature type="binding site" evidence="8">
    <location>
        <position position="24"/>
    </location>
    <ligand>
        <name>GTP</name>
        <dbReference type="ChEBI" id="CHEBI:37565"/>
    </ligand>
</feature>
<dbReference type="FunCoup" id="A0A6G9I9I3">
    <property type="interactions" value="74"/>
</dbReference>
<dbReference type="InterPro" id="IPR025877">
    <property type="entry name" value="MobA-like_NTP_Trfase"/>
</dbReference>
<dbReference type="Pfam" id="PF12804">
    <property type="entry name" value="NTP_transf_3"/>
    <property type="match status" value="1"/>
</dbReference>
<comment type="catalytic activity">
    <reaction evidence="8">
        <text>Mo-molybdopterin + GTP + H(+) = Mo-molybdopterin guanine dinucleotide + diphosphate</text>
        <dbReference type="Rhea" id="RHEA:34243"/>
        <dbReference type="ChEBI" id="CHEBI:15378"/>
        <dbReference type="ChEBI" id="CHEBI:33019"/>
        <dbReference type="ChEBI" id="CHEBI:37565"/>
        <dbReference type="ChEBI" id="CHEBI:71302"/>
        <dbReference type="ChEBI" id="CHEBI:71310"/>
        <dbReference type="EC" id="2.7.7.77"/>
    </reaction>
</comment>
<keyword evidence="11" id="KW-1185">Reference proteome</keyword>
<dbReference type="InParanoid" id="A0A6G9I9I3"/>
<protein>
    <recommendedName>
        <fullName evidence="8">Molybdenum cofactor guanylyltransferase</fullName>
        <shortName evidence="8">MoCo guanylyltransferase</shortName>
        <ecNumber evidence="8">2.7.7.77</ecNumber>
    </recommendedName>
    <alternativeName>
        <fullName evidence="8">GTP:molybdopterin guanylyltransferase</fullName>
    </alternativeName>
    <alternativeName>
        <fullName evidence="8">Mo-MPT guanylyltransferase</fullName>
    </alternativeName>
    <alternativeName>
        <fullName evidence="8">Molybdopterin guanylyltransferase</fullName>
    </alternativeName>
    <alternativeName>
        <fullName evidence="8">Molybdopterin-guanine dinucleotide synthase</fullName>
        <shortName evidence="8">MGD synthase</shortName>
    </alternativeName>
</protein>
<dbReference type="KEGG" id="orb:IPMB12_01600"/>
<keyword evidence="3 8" id="KW-0479">Metal-binding</keyword>
<dbReference type="RefSeq" id="WP_166914298.1">
    <property type="nucleotide sequence ID" value="NZ_CP050253.1"/>
</dbReference>
<feature type="binding site" evidence="8">
    <location>
        <position position="100"/>
    </location>
    <ligand>
        <name>GTP</name>
        <dbReference type="ChEBI" id="CHEBI:37565"/>
    </ligand>
</feature>
<dbReference type="AlphaFoldDB" id="A0A6G9I9I3"/>
<comment type="function">
    <text evidence="8">Transfers a GMP moiety from GTP to Mo-molybdopterin (Mo-MPT) cofactor (Moco or molybdenum cofactor) to form Mo-molybdopterin guanine dinucleotide (Mo-MGD) cofactor.</text>
</comment>
<dbReference type="SUPFAM" id="SSF53448">
    <property type="entry name" value="Nucleotide-diphospho-sugar transferases"/>
    <property type="match status" value="1"/>
</dbReference>
<dbReference type="InterPro" id="IPR013482">
    <property type="entry name" value="Molybde_CF_guanTrfase"/>
</dbReference>
<keyword evidence="4 8" id="KW-0547">Nucleotide-binding</keyword>
<dbReference type="Proteomes" id="UP000501168">
    <property type="component" value="Chromosome"/>
</dbReference>
<comment type="similarity">
    <text evidence="8">Belongs to the MobA family.</text>
</comment>
<evidence type="ECO:0000256" key="1">
    <source>
        <dbReference type="ARBA" id="ARBA00022490"/>
    </source>
</evidence>
<comment type="subunit">
    <text evidence="8">Monomer.</text>
</comment>
<evidence type="ECO:0000256" key="3">
    <source>
        <dbReference type="ARBA" id="ARBA00022723"/>
    </source>
</evidence>
<name>A0A6G9I9I3_9GAMM</name>
<feature type="binding site" evidence="8">
    <location>
        <position position="52"/>
    </location>
    <ligand>
        <name>GTP</name>
        <dbReference type="ChEBI" id="CHEBI:37565"/>
    </ligand>
</feature>
<keyword evidence="5 8" id="KW-0460">Magnesium</keyword>
<dbReference type="InterPro" id="IPR029044">
    <property type="entry name" value="Nucleotide-diphossugar_trans"/>
</dbReference>
<keyword evidence="6 8" id="KW-0342">GTP-binding</keyword>
<accession>A0A6G9I9I3</accession>
<dbReference type="NCBIfam" id="TIGR02665">
    <property type="entry name" value="molyb_mobA"/>
    <property type="match status" value="1"/>
</dbReference>
<comment type="cofactor">
    <cofactor evidence="8">
        <name>Mg(2+)</name>
        <dbReference type="ChEBI" id="CHEBI:18420"/>
    </cofactor>
</comment>
<gene>
    <name evidence="8 10" type="primary">mobA</name>
    <name evidence="10" type="ORF">IPMB12_01600</name>
</gene>
<dbReference type="PANTHER" id="PTHR19136">
    <property type="entry name" value="MOLYBDENUM COFACTOR GUANYLYLTRANSFERASE"/>
    <property type="match status" value="1"/>
</dbReference>
<comment type="subcellular location">
    <subcellularLocation>
        <location evidence="8">Cytoplasm</location>
    </subcellularLocation>
</comment>
<dbReference type="CDD" id="cd02503">
    <property type="entry name" value="MobA"/>
    <property type="match status" value="1"/>
</dbReference>
<evidence type="ECO:0000256" key="5">
    <source>
        <dbReference type="ARBA" id="ARBA00022842"/>
    </source>
</evidence>
<dbReference type="Gene3D" id="3.90.550.10">
    <property type="entry name" value="Spore Coat Polysaccharide Biosynthesis Protein SpsA, Chain A"/>
    <property type="match status" value="1"/>
</dbReference>
<evidence type="ECO:0000256" key="6">
    <source>
        <dbReference type="ARBA" id="ARBA00023134"/>
    </source>
</evidence>
<feature type="binding site" evidence="8">
    <location>
        <position position="100"/>
    </location>
    <ligand>
        <name>Mg(2+)</name>
        <dbReference type="ChEBI" id="CHEBI:18420"/>
    </ligand>
</feature>
<dbReference type="GO" id="GO:0046872">
    <property type="term" value="F:metal ion binding"/>
    <property type="evidence" value="ECO:0007669"/>
    <property type="project" value="UniProtKB-KW"/>
</dbReference>
<proteinExistence type="inferred from homology"/>
<keyword evidence="10" id="KW-0548">Nucleotidyltransferase</keyword>
<dbReference type="GO" id="GO:1902758">
    <property type="term" value="P:bis(molybdopterin guanine dinucleotide)molybdenum biosynthetic process"/>
    <property type="evidence" value="ECO:0007669"/>
    <property type="project" value="TreeGrafter"/>
</dbReference>
<sequence>MLKPPITAIILAGGKGTRMGGQDKGLMMLKNRPVYLHIIDKLQPQVSSIMINANRNQDIYCQSGYPVFADLMADYQGPLAGIYSGLYYAKTDWVLFVSCDTPFLPTNLVDKLWQQMGKHKIAYVYDGERNHPTLMLINKSQITDLKNYLDNNDRKLQIFLAGQDSIAVDFSEQKLSFTNINTQEELDYWNKQ</sequence>
<evidence type="ECO:0000313" key="11">
    <source>
        <dbReference type="Proteomes" id="UP000501168"/>
    </source>
</evidence>
<keyword evidence="1 8" id="KW-0963">Cytoplasm</keyword>
<dbReference type="EMBL" id="CP050253">
    <property type="protein sequence ID" value="QIQ20489.1"/>
    <property type="molecule type" value="Genomic_DNA"/>
</dbReference>
<evidence type="ECO:0000256" key="4">
    <source>
        <dbReference type="ARBA" id="ARBA00022741"/>
    </source>
</evidence>
<dbReference type="EC" id="2.7.7.77" evidence="8"/>
<evidence type="ECO:0000256" key="8">
    <source>
        <dbReference type="HAMAP-Rule" id="MF_00316"/>
    </source>
</evidence>
<feature type="binding site" evidence="8">
    <location>
        <position position="70"/>
    </location>
    <ligand>
        <name>GTP</name>
        <dbReference type="ChEBI" id="CHEBI:37565"/>
    </ligand>
</feature>
<evidence type="ECO:0000256" key="2">
    <source>
        <dbReference type="ARBA" id="ARBA00022679"/>
    </source>
</evidence>
<dbReference type="GO" id="GO:0061603">
    <property type="term" value="F:molybdenum cofactor guanylyltransferase activity"/>
    <property type="evidence" value="ECO:0007669"/>
    <property type="project" value="UniProtKB-EC"/>
</dbReference>
<feature type="binding site" evidence="8">
    <location>
        <begin position="11"/>
        <end position="13"/>
    </location>
    <ligand>
        <name>GTP</name>
        <dbReference type="ChEBI" id="CHEBI:37565"/>
    </ligand>
</feature>
<comment type="domain">
    <text evidence="8">The N-terminal domain determines nucleotide recognition and specific binding, while the C-terminal domain determines the specific binding to the target protein.</text>
</comment>
<dbReference type="GO" id="GO:0005737">
    <property type="term" value="C:cytoplasm"/>
    <property type="evidence" value="ECO:0007669"/>
    <property type="project" value="UniProtKB-SubCell"/>
</dbReference>
<keyword evidence="2 8" id="KW-0808">Transferase</keyword>
<dbReference type="HAMAP" id="MF_00316">
    <property type="entry name" value="MobA"/>
    <property type="match status" value="1"/>
</dbReference>
<dbReference type="GO" id="GO:0005525">
    <property type="term" value="F:GTP binding"/>
    <property type="evidence" value="ECO:0007669"/>
    <property type="project" value="UniProtKB-UniRule"/>
</dbReference>
<feature type="domain" description="MobA-like NTP transferase" evidence="9">
    <location>
        <begin position="8"/>
        <end position="160"/>
    </location>
</feature>
<keyword evidence="7 8" id="KW-0501">Molybdenum cofactor biosynthesis</keyword>
<evidence type="ECO:0000313" key="10">
    <source>
        <dbReference type="EMBL" id="QIQ20489.1"/>
    </source>
</evidence>
<dbReference type="PANTHER" id="PTHR19136:SF81">
    <property type="entry name" value="MOLYBDENUM COFACTOR GUANYLYLTRANSFERASE"/>
    <property type="match status" value="1"/>
</dbReference>